<dbReference type="EMBL" id="KR029603">
    <property type="protein sequence ID" value="AKH48329.1"/>
    <property type="molecule type" value="Genomic_DNA"/>
</dbReference>
<name>A0A0F7L711_9VIRU</name>
<evidence type="ECO:0000313" key="2">
    <source>
        <dbReference type="EMBL" id="AKH48329.1"/>
    </source>
</evidence>
<protein>
    <submittedName>
        <fullName evidence="2">Uncharacterized protein</fullName>
    </submittedName>
</protein>
<evidence type="ECO:0000256" key="1">
    <source>
        <dbReference type="SAM" id="MobiDB-lite"/>
    </source>
</evidence>
<feature type="region of interest" description="Disordered" evidence="1">
    <location>
        <begin position="1"/>
        <end position="25"/>
    </location>
</feature>
<reference evidence="2" key="1">
    <citation type="journal article" date="2015" name="Front. Microbiol.">
        <title>Combining genomic sequencing methods to explore viral diversity and reveal potential virus-host interactions.</title>
        <authorList>
            <person name="Chow C.E."/>
            <person name="Winget D.M."/>
            <person name="White R.A.III."/>
            <person name="Hallam S.J."/>
            <person name="Suttle C.A."/>
        </authorList>
    </citation>
    <scope>NUCLEOTIDE SEQUENCE</scope>
    <source>
        <strain evidence="2">Oxic1_8</strain>
    </source>
</reference>
<proteinExistence type="predicted"/>
<accession>A0A0F7L711</accession>
<feature type="compositionally biased region" description="Basic and acidic residues" evidence="1">
    <location>
        <begin position="12"/>
        <end position="21"/>
    </location>
</feature>
<sequence length="99" mass="10921">MANRTLFPDTSAEARDTHERSGAAMSKRRAVLNLVTDHPGLTSVELWRNANELGRDLSRHEISRRLPELRKAGLVINGPARKCAVAGSRQMTWHAAAGH</sequence>
<reference evidence="2" key="2">
    <citation type="submission" date="2015-03" db="EMBL/GenBank/DDBJ databases">
        <authorList>
            <person name="Chow C.-E.T."/>
            <person name="Winget D.M."/>
            <person name="White R.A.III."/>
            <person name="Hallam S.J."/>
            <person name="Suttle C.A."/>
        </authorList>
    </citation>
    <scope>NUCLEOTIDE SEQUENCE</scope>
    <source>
        <strain evidence="2">Oxic1_8</strain>
    </source>
</reference>
<organism evidence="2">
    <name type="scientific">uncultured marine virus</name>
    <dbReference type="NCBI Taxonomy" id="186617"/>
    <lineage>
        <taxon>Viruses</taxon>
        <taxon>environmental samples</taxon>
    </lineage>
</organism>